<gene>
    <name evidence="2" type="ORF">ANE_LOCUS11003</name>
</gene>
<feature type="compositionally biased region" description="Basic and acidic residues" evidence="1">
    <location>
        <begin position="215"/>
        <end position="226"/>
    </location>
</feature>
<dbReference type="OrthoDB" id="10252032at2759"/>
<dbReference type="PANTHER" id="PTHR14490">
    <property type="entry name" value="ZINC FINGER, ZZ TYPE"/>
    <property type="match status" value="1"/>
</dbReference>
<organism evidence="2 3">
    <name type="scientific">Arabis nemorensis</name>
    <dbReference type="NCBI Taxonomy" id="586526"/>
    <lineage>
        <taxon>Eukaryota</taxon>
        <taxon>Viridiplantae</taxon>
        <taxon>Streptophyta</taxon>
        <taxon>Embryophyta</taxon>
        <taxon>Tracheophyta</taxon>
        <taxon>Spermatophyta</taxon>
        <taxon>Magnoliopsida</taxon>
        <taxon>eudicotyledons</taxon>
        <taxon>Gunneridae</taxon>
        <taxon>Pentapetalae</taxon>
        <taxon>rosids</taxon>
        <taxon>malvids</taxon>
        <taxon>Brassicales</taxon>
        <taxon>Brassicaceae</taxon>
        <taxon>Arabideae</taxon>
        <taxon>Arabis</taxon>
    </lineage>
</organism>
<dbReference type="Pfam" id="PF05178">
    <property type="entry name" value="Kri1"/>
    <property type="match status" value="1"/>
</dbReference>
<name>A0A565BG18_9BRAS</name>
<feature type="region of interest" description="Disordered" evidence="1">
    <location>
        <begin position="39"/>
        <end position="104"/>
    </location>
</feature>
<sequence>MPPKLFGDDDGGEEDVSTLEIDKEYARRLEYNRKREDLQRYEELKQRGVEEDSDKEEKKIKSYDEEQDELRKAVSDAMEIENDEDGEELLKETEKKGDDDDDMEVDEELVKKAGEYFGGGDGELDEKNKFLKDYLLNHRWKEKEKRAVIDEAELDELEDDEDAVEIQEEYESNYRHEENAGEIVMGYSRKVEGSEGDECQLNAKDVDDEFDPEEYDKMMKAVFDDKYYDEEDSGLSSDEDGEKPDFDKEDELLGLPKDWDVIQGGDGFTAAREMALKQKEIADTGAEPASSAAEEGEGEASKLSRKAKRRRRQAEKKLPPSRMAAYGKPQ</sequence>
<feature type="compositionally biased region" description="Acidic residues" evidence="1">
    <location>
        <begin position="78"/>
        <end position="87"/>
    </location>
</feature>
<feature type="compositionally biased region" description="Basic and acidic residues" evidence="1">
    <location>
        <begin position="88"/>
        <end position="98"/>
    </location>
</feature>
<protein>
    <recommendedName>
        <fullName evidence="4">Kri1-like C-terminal domain-containing protein</fullName>
    </recommendedName>
</protein>
<dbReference type="GO" id="GO:0030686">
    <property type="term" value="C:90S preribosome"/>
    <property type="evidence" value="ECO:0007669"/>
    <property type="project" value="TreeGrafter"/>
</dbReference>
<feature type="compositionally biased region" description="Basic residues" evidence="1">
    <location>
        <begin position="303"/>
        <end position="314"/>
    </location>
</feature>
<dbReference type="PANTHER" id="PTHR14490:SF5">
    <property type="entry name" value="PROTEIN KRI1 HOMOLOG"/>
    <property type="match status" value="1"/>
</dbReference>
<dbReference type="GO" id="GO:0005730">
    <property type="term" value="C:nucleolus"/>
    <property type="evidence" value="ECO:0007669"/>
    <property type="project" value="TreeGrafter"/>
</dbReference>
<feature type="region of interest" description="Disordered" evidence="1">
    <location>
        <begin position="279"/>
        <end position="330"/>
    </location>
</feature>
<dbReference type="AlphaFoldDB" id="A0A565BG18"/>
<evidence type="ECO:0000256" key="1">
    <source>
        <dbReference type="SAM" id="MobiDB-lite"/>
    </source>
</evidence>
<comment type="caution">
    <text evidence="2">The sequence shown here is derived from an EMBL/GenBank/DDBJ whole genome shotgun (WGS) entry which is preliminary data.</text>
</comment>
<dbReference type="EMBL" id="CABITT030000004">
    <property type="protein sequence ID" value="VVB00559.1"/>
    <property type="molecule type" value="Genomic_DNA"/>
</dbReference>
<reference evidence="2" key="1">
    <citation type="submission" date="2019-07" db="EMBL/GenBank/DDBJ databases">
        <authorList>
            <person name="Dittberner H."/>
        </authorList>
    </citation>
    <scope>NUCLEOTIDE SEQUENCE [LARGE SCALE GENOMIC DNA]</scope>
</reference>
<proteinExistence type="predicted"/>
<evidence type="ECO:0000313" key="3">
    <source>
        <dbReference type="Proteomes" id="UP000489600"/>
    </source>
</evidence>
<keyword evidence="3" id="KW-1185">Reference proteome</keyword>
<evidence type="ECO:0000313" key="2">
    <source>
        <dbReference type="EMBL" id="VVB00559.1"/>
    </source>
</evidence>
<dbReference type="Proteomes" id="UP000489600">
    <property type="component" value="Unassembled WGS sequence"/>
</dbReference>
<feature type="compositionally biased region" description="Basic and acidic residues" evidence="1">
    <location>
        <begin position="39"/>
        <end position="74"/>
    </location>
</feature>
<evidence type="ECO:0008006" key="4">
    <source>
        <dbReference type="Google" id="ProtNLM"/>
    </source>
</evidence>
<feature type="compositionally biased region" description="Acidic residues" evidence="1">
    <location>
        <begin position="227"/>
        <end position="252"/>
    </location>
</feature>
<feature type="region of interest" description="Disordered" evidence="1">
    <location>
        <begin position="1"/>
        <end position="20"/>
    </location>
</feature>
<feature type="compositionally biased region" description="Acidic residues" evidence="1">
    <location>
        <begin position="8"/>
        <end position="17"/>
    </location>
</feature>
<accession>A0A565BG18</accession>
<feature type="region of interest" description="Disordered" evidence="1">
    <location>
        <begin position="191"/>
        <end position="266"/>
    </location>
</feature>
<dbReference type="GO" id="GO:0000447">
    <property type="term" value="P:endonucleolytic cleavage in ITS1 to separate SSU-rRNA from 5.8S rRNA and LSU-rRNA from tricistronic rRNA transcript (SSU-rRNA, 5.8S rRNA, LSU-rRNA)"/>
    <property type="evidence" value="ECO:0007669"/>
    <property type="project" value="TreeGrafter"/>
</dbReference>
<dbReference type="InterPro" id="IPR018034">
    <property type="entry name" value="Kri1"/>
</dbReference>